<keyword evidence="1" id="KW-0732">Signal</keyword>
<sequence>MKSIFMSLALLFATSTIIAQNKNVKDETKTTVTTVKTSDGEKKFVKKENTREVQNIELKDQETKNINMDMKDSEVMVEKTTTVTNPDGSTRTVHIDRSSYYTLDGKKYQVSLDSKGYRIVSDDKKNEAFLRKTTTNSFIYRSKNKTAIGYFDTDGNLILETYDPKSDTITYEKYTVNR</sequence>
<name>A0ABW5Z4A9_9FLAO</name>
<comment type="caution">
    <text evidence="2">The sequence shown here is derived from an EMBL/GenBank/DDBJ whole genome shotgun (WGS) entry which is preliminary data.</text>
</comment>
<dbReference type="EMBL" id="JBHUOL010000006">
    <property type="protein sequence ID" value="MFD2907482.1"/>
    <property type="molecule type" value="Genomic_DNA"/>
</dbReference>
<protein>
    <submittedName>
        <fullName evidence="2">Uncharacterized protein</fullName>
    </submittedName>
</protein>
<evidence type="ECO:0000256" key="1">
    <source>
        <dbReference type="SAM" id="SignalP"/>
    </source>
</evidence>
<proteinExistence type="predicted"/>
<keyword evidence="3" id="KW-1185">Reference proteome</keyword>
<feature type="signal peptide" evidence="1">
    <location>
        <begin position="1"/>
        <end position="19"/>
    </location>
</feature>
<dbReference type="RefSeq" id="WP_379803694.1">
    <property type="nucleotide sequence ID" value="NZ_JBHUOL010000006.1"/>
</dbReference>
<feature type="chain" id="PRO_5045183411" evidence="1">
    <location>
        <begin position="20"/>
        <end position="178"/>
    </location>
</feature>
<evidence type="ECO:0000313" key="3">
    <source>
        <dbReference type="Proteomes" id="UP001597549"/>
    </source>
</evidence>
<dbReference type="Proteomes" id="UP001597549">
    <property type="component" value="Unassembled WGS sequence"/>
</dbReference>
<gene>
    <name evidence="2" type="ORF">ACFSX9_01915</name>
</gene>
<evidence type="ECO:0000313" key="2">
    <source>
        <dbReference type="EMBL" id="MFD2907482.1"/>
    </source>
</evidence>
<organism evidence="2 3">
    <name type="scientific">Flavobacterium ardleyense</name>
    <dbReference type="NCBI Taxonomy" id="2038737"/>
    <lineage>
        <taxon>Bacteria</taxon>
        <taxon>Pseudomonadati</taxon>
        <taxon>Bacteroidota</taxon>
        <taxon>Flavobacteriia</taxon>
        <taxon>Flavobacteriales</taxon>
        <taxon>Flavobacteriaceae</taxon>
        <taxon>Flavobacterium</taxon>
    </lineage>
</organism>
<accession>A0ABW5Z4A9</accession>
<reference evidence="3" key="1">
    <citation type="journal article" date="2019" name="Int. J. Syst. Evol. Microbiol.">
        <title>The Global Catalogue of Microorganisms (GCM) 10K type strain sequencing project: providing services to taxonomists for standard genome sequencing and annotation.</title>
        <authorList>
            <consortium name="The Broad Institute Genomics Platform"/>
            <consortium name="The Broad Institute Genome Sequencing Center for Infectious Disease"/>
            <person name="Wu L."/>
            <person name="Ma J."/>
        </authorList>
    </citation>
    <scope>NUCLEOTIDE SEQUENCE [LARGE SCALE GENOMIC DNA]</scope>
    <source>
        <strain evidence="3">KCTC 52644</strain>
    </source>
</reference>